<name>A0A081RIU3_SPHCR</name>
<dbReference type="Proteomes" id="UP000028411">
    <property type="component" value="Unassembled WGS sequence"/>
</dbReference>
<protein>
    <submittedName>
        <fullName evidence="1">Uncharacterized protein</fullName>
    </submittedName>
</protein>
<dbReference type="EMBL" id="JFHR01000003">
    <property type="protein sequence ID" value="KEQ55116.1"/>
    <property type="molecule type" value="Genomic_DNA"/>
</dbReference>
<evidence type="ECO:0000313" key="2">
    <source>
        <dbReference type="Proteomes" id="UP000028411"/>
    </source>
</evidence>
<sequence length="94" mass="10869">MRSILAFYEIDREWGGPEEGGWWYDTGTFVRVIALHYHDKAAVAAMRRANRLLDRLQRHRPPVDSAAYTGGRFRAFSFSGLPPARFPARRPQYS</sequence>
<dbReference type="OrthoDB" id="7574593at2"/>
<organism evidence="1 2">
    <name type="scientific">Sphingobium chlorophenolicum</name>
    <dbReference type="NCBI Taxonomy" id="46429"/>
    <lineage>
        <taxon>Bacteria</taxon>
        <taxon>Pseudomonadati</taxon>
        <taxon>Pseudomonadota</taxon>
        <taxon>Alphaproteobacteria</taxon>
        <taxon>Sphingomonadales</taxon>
        <taxon>Sphingomonadaceae</taxon>
        <taxon>Sphingobium</taxon>
    </lineage>
</organism>
<gene>
    <name evidence="1" type="ORF">BV95_00665</name>
</gene>
<dbReference type="PATRIC" id="fig|46429.4.peg.648"/>
<evidence type="ECO:0000313" key="1">
    <source>
        <dbReference type="EMBL" id="KEQ55116.1"/>
    </source>
</evidence>
<dbReference type="RefSeq" id="WP_037447327.1">
    <property type="nucleotide sequence ID" value="NZ_JFHR01000003.1"/>
</dbReference>
<dbReference type="AlphaFoldDB" id="A0A081RIU3"/>
<reference evidence="1 2" key="1">
    <citation type="submission" date="2014-02" db="EMBL/GenBank/DDBJ databases">
        <title>Whole genome sequence of Sphingobium chlorophenolicum NBRC 16172.</title>
        <authorList>
            <person name="Gan H.M."/>
            <person name="Gan H.Y."/>
            <person name="Chew T.H."/>
            <person name="Savka M.A."/>
        </authorList>
    </citation>
    <scope>NUCLEOTIDE SEQUENCE [LARGE SCALE GENOMIC DNA]</scope>
    <source>
        <strain evidence="1 2">NBRC 16172</strain>
    </source>
</reference>
<accession>A0A081RIU3</accession>
<proteinExistence type="predicted"/>
<dbReference type="eggNOG" id="ENOG502ZZCX">
    <property type="taxonomic scope" value="Bacteria"/>
</dbReference>
<comment type="caution">
    <text evidence="1">The sequence shown here is derived from an EMBL/GenBank/DDBJ whole genome shotgun (WGS) entry which is preliminary data.</text>
</comment>